<name>A0ABR9ZCH6_VIBAN</name>
<evidence type="ECO:0000313" key="2">
    <source>
        <dbReference type="Proteomes" id="UP000726136"/>
    </source>
</evidence>
<reference evidence="1 2" key="1">
    <citation type="journal article" date="2021" name="PeerJ">
        <title>Analysis of 44 Vibrio anguillarum genomes reveals high genetic diversity.</title>
        <authorList>
            <person name="Hansen M.J."/>
            <person name="Dalsgaard I."/>
        </authorList>
    </citation>
    <scope>NUCLEOTIDE SEQUENCE [LARGE SCALE GENOMIC DNA]</scope>
    <source>
        <strain evidence="1 2">040915-1/1B</strain>
    </source>
</reference>
<keyword evidence="2" id="KW-1185">Reference proteome</keyword>
<organism evidence="1 2">
    <name type="scientific">Vibrio anguillarum</name>
    <name type="common">Listonella anguillarum</name>
    <dbReference type="NCBI Taxonomy" id="55601"/>
    <lineage>
        <taxon>Bacteria</taxon>
        <taxon>Pseudomonadati</taxon>
        <taxon>Pseudomonadota</taxon>
        <taxon>Gammaproteobacteria</taxon>
        <taxon>Vibrionales</taxon>
        <taxon>Vibrionaceae</taxon>
        <taxon>Vibrio</taxon>
    </lineage>
</organism>
<feature type="non-terminal residue" evidence="1">
    <location>
        <position position="100"/>
    </location>
</feature>
<gene>
    <name evidence="1" type="ORF">EAY46_24455</name>
</gene>
<dbReference type="EMBL" id="RDPI01000589">
    <property type="protein sequence ID" value="MBF4376140.1"/>
    <property type="molecule type" value="Genomic_DNA"/>
</dbReference>
<sequence length="100" mass="11529">MRQHPRQHEPHNKLSEAERQQILDICNTPEYADLPPNIIVPMLADEGIYIASESTFYRVLKANNQLGKRTRNQAGTSPSRPKVQKACKPNQVWSWDISYL</sequence>
<comment type="caution">
    <text evidence="1">The sequence shown here is derived from an EMBL/GenBank/DDBJ whole genome shotgun (WGS) entry which is preliminary data.</text>
</comment>
<accession>A0ABR9ZCH6</accession>
<evidence type="ECO:0000313" key="1">
    <source>
        <dbReference type="EMBL" id="MBF4376140.1"/>
    </source>
</evidence>
<proteinExistence type="predicted"/>
<dbReference type="Proteomes" id="UP000726136">
    <property type="component" value="Unassembled WGS sequence"/>
</dbReference>
<protein>
    <submittedName>
        <fullName evidence="1">Helix-turn-helix domain-containing protein</fullName>
    </submittedName>
</protein>